<keyword evidence="1" id="KW-0472">Membrane</keyword>
<dbReference type="PANTHER" id="PTHR42714">
    <property type="entry name" value="TRNA MODIFICATION GTPASE GTPBP3"/>
    <property type="match status" value="1"/>
</dbReference>
<reference evidence="4" key="1">
    <citation type="submission" date="2023-07" db="EMBL/GenBank/DDBJ databases">
        <authorList>
            <person name="Luz R."/>
            <person name="Cordeiro R."/>
            <person name="Fonseca A."/>
            <person name="Goncalves V."/>
        </authorList>
    </citation>
    <scope>NUCLEOTIDE SEQUENCE [LARGE SCALE GENOMIC DNA]</scope>
    <source>
        <strain evidence="4">BACA0444</strain>
    </source>
</reference>
<dbReference type="EMBL" id="JAVMIP010000032">
    <property type="protein sequence ID" value="MDS3862484.1"/>
    <property type="molecule type" value="Genomic_DNA"/>
</dbReference>
<comment type="caution">
    <text evidence="3">The sequence shown here is derived from an EMBL/GenBank/DDBJ whole genome shotgun (WGS) entry which is preliminary data.</text>
</comment>
<dbReference type="SUPFAM" id="SSF52540">
    <property type="entry name" value="P-loop containing nucleoside triphosphate hydrolases"/>
    <property type="match status" value="1"/>
</dbReference>
<dbReference type="GO" id="GO:0002098">
    <property type="term" value="P:tRNA wobble uridine modification"/>
    <property type="evidence" value="ECO:0007669"/>
    <property type="project" value="TreeGrafter"/>
</dbReference>
<keyword evidence="1" id="KW-1133">Transmembrane helix</keyword>
<protein>
    <submittedName>
        <fullName evidence="3">GTPase</fullName>
    </submittedName>
</protein>
<sequence>MIKLKGWQIGVLALPIVAVGGLVTTAALIQIHAWGLDWLWAVVIVMLLAWRLLLLRWLAPSAETELLTADFSPQALGQSPATSEQDQQAQARIQTLLQTARQDPPPWDNWPLFWQRMQALLTEVALIYNPTVKRPLLHIYVPQAYRLMRDTVEDVDRWMMTLGPVLNRVTVGQAIQAYELYEKLAPAARWGLQAWNWVQWITNPAVAVTKVATQGSQTKANQELLANLGQLLREQTLRALGVRAMALYGSKTVLPTLTEPTLEIKTPQTETLADILTQASDLNTPPATPLNLLIAGRTGAGKSSLINTLFTTPQTQTNVLPNTAELSSYRWQNPQGEDLILWDSPGYEQINRPDYQAQVVKALQQTDVLILVTPALDPALQMDLKFLTQVNAATPDIPILILVSQVDKLRPIREWQPPYDWQYGQRPKESAMREALSYRRDHFQAYTTHLLPMVMADPSRDRPAWGEMELIETLLGLIDPAQQARLGRCLKNRDLRVAAARQIIDRYALIMGSAQGITSVLKGPLLQFISTFLTGSPAAAWVLAEKLPLEKSPVILAKVQMAVELFSLLGDTRSVNNFNLAQIWPLLLFAEGSLAAQAWALGQTLVEYWSMNGNSDTATGSVNLEPRYRYFLEKQI</sequence>
<dbReference type="GO" id="GO:0030488">
    <property type="term" value="P:tRNA methylation"/>
    <property type="evidence" value="ECO:0007669"/>
    <property type="project" value="TreeGrafter"/>
</dbReference>
<dbReference type="InterPro" id="IPR027417">
    <property type="entry name" value="P-loop_NTPase"/>
</dbReference>
<proteinExistence type="predicted"/>
<dbReference type="Gene3D" id="3.40.50.300">
    <property type="entry name" value="P-loop containing nucleotide triphosphate hydrolases"/>
    <property type="match status" value="1"/>
</dbReference>
<evidence type="ECO:0000256" key="1">
    <source>
        <dbReference type="SAM" id="Phobius"/>
    </source>
</evidence>
<dbReference type="InterPro" id="IPR006073">
    <property type="entry name" value="GTP-bd"/>
</dbReference>
<dbReference type="GO" id="GO:0005525">
    <property type="term" value="F:GTP binding"/>
    <property type="evidence" value="ECO:0007669"/>
    <property type="project" value="InterPro"/>
</dbReference>
<gene>
    <name evidence="3" type="ORF">RIF25_16940</name>
</gene>
<dbReference type="GO" id="GO:0005829">
    <property type="term" value="C:cytosol"/>
    <property type="evidence" value="ECO:0007669"/>
    <property type="project" value="TreeGrafter"/>
</dbReference>
<dbReference type="RefSeq" id="WP_322879689.1">
    <property type="nucleotide sequence ID" value="NZ_JAVMIP010000032.1"/>
</dbReference>
<evidence type="ECO:0000259" key="2">
    <source>
        <dbReference type="Pfam" id="PF01926"/>
    </source>
</evidence>
<dbReference type="AlphaFoldDB" id="A0AAE4JZS5"/>
<feature type="domain" description="G" evidence="2">
    <location>
        <begin position="293"/>
        <end position="401"/>
    </location>
</feature>
<dbReference type="Pfam" id="PF01926">
    <property type="entry name" value="MMR_HSR1"/>
    <property type="match status" value="1"/>
</dbReference>
<name>A0AAE4JZS5_9CYAN</name>
<organism evidence="3 4">
    <name type="scientific">Pseudocalidococcus azoricus BACA0444</name>
    <dbReference type="NCBI Taxonomy" id="2918990"/>
    <lineage>
        <taxon>Bacteria</taxon>
        <taxon>Bacillati</taxon>
        <taxon>Cyanobacteriota</taxon>
        <taxon>Cyanophyceae</taxon>
        <taxon>Acaryochloridales</taxon>
        <taxon>Thermosynechococcaceae</taxon>
        <taxon>Pseudocalidococcus</taxon>
        <taxon>Pseudocalidococcus azoricus</taxon>
    </lineage>
</organism>
<evidence type="ECO:0000313" key="3">
    <source>
        <dbReference type="EMBL" id="MDS3862484.1"/>
    </source>
</evidence>
<feature type="transmembrane region" description="Helical" evidence="1">
    <location>
        <begin position="12"/>
        <end position="32"/>
    </location>
</feature>
<dbReference type="Proteomes" id="UP001268256">
    <property type="component" value="Unassembled WGS sequence"/>
</dbReference>
<accession>A0AAE4JZS5</accession>
<dbReference type="PANTHER" id="PTHR42714:SF2">
    <property type="entry name" value="TRNA MODIFICATION GTPASE GTPBP3, MITOCHONDRIAL"/>
    <property type="match status" value="1"/>
</dbReference>
<keyword evidence="4" id="KW-1185">Reference proteome</keyword>
<keyword evidence="1" id="KW-0812">Transmembrane</keyword>
<feature type="transmembrane region" description="Helical" evidence="1">
    <location>
        <begin position="38"/>
        <end position="59"/>
    </location>
</feature>
<evidence type="ECO:0000313" key="4">
    <source>
        <dbReference type="Proteomes" id="UP001268256"/>
    </source>
</evidence>